<feature type="domain" description="Fibronectin type-III" evidence="3">
    <location>
        <begin position="1"/>
        <end position="55"/>
    </location>
</feature>
<dbReference type="Gene3D" id="2.60.40.10">
    <property type="entry name" value="Immunoglobulins"/>
    <property type="match status" value="3"/>
</dbReference>
<reference evidence="4" key="1">
    <citation type="submission" date="2021-12" db="EMBL/GenBank/DDBJ databases">
        <authorList>
            <person name="King R."/>
        </authorList>
    </citation>
    <scope>NUCLEOTIDE SEQUENCE</scope>
</reference>
<dbReference type="GO" id="GO:0007416">
    <property type="term" value="P:synapse assembly"/>
    <property type="evidence" value="ECO:0007669"/>
    <property type="project" value="TreeGrafter"/>
</dbReference>
<dbReference type="Pfam" id="PF00041">
    <property type="entry name" value="fn3"/>
    <property type="match status" value="2"/>
</dbReference>
<organism evidence="4 5">
    <name type="scientific">Diatraea saccharalis</name>
    <name type="common">sugarcane borer</name>
    <dbReference type="NCBI Taxonomy" id="40085"/>
    <lineage>
        <taxon>Eukaryota</taxon>
        <taxon>Metazoa</taxon>
        <taxon>Ecdysozoa</taxon>
        <taxon>Arthropoda</taxon>
        <taxon>Hexapoda</taxon>
        <taxon>Insecta</taxon>
        <taxon>Pterygota</taxon>
        <taxon>Neoptera</taxon>
        <taxon>Endopterygota</taxon>
        <taxon>Lepidoptera</taxon>
        <taxon>Glossata</taxon>
        <taxon>Ditrysia</taxon>
        <taxon>Pyraloidea</taxon>
        <taxon>Crambidae</taxon>
        <taxon>Crambinae</taxon>
        <taxon>Diatraea</taxon>
    </lineage>
</organism>
<evidence type="ECO:0000313" key="5">
    <source>
        <dbReference type="Proteomes" id="UP001153714"/>
    </source>
</evidence>
<gene>
    <name evidence="4" type="ORF">DIATSA_LOCUS13459</name>
</gene>
<evidence type="ECO:0000313" key="4">
    <source>
        <dbReference type="EMBL" id="CAG9796258.1"/>
    </source>
</evidence>
<dbReference type="InterPro" id="IPR013783">
    <property type="entry name" value="Ig-like_fold"/>
</dbReference>
<keyword evidence="5" id="KW-1185">Reference proteome</keyword>
<dbReference type="GO" id="GO:0045202">
    <property type="term" value="C:synapse"/>
    <property type="evidence" value="ECO:0007669"/>
    <property type="project" value="TreeGrafter"/>
</dbReference>
<dbReference type="InterPro" id="IPR036116">
    <property type="entry name" value="FN3_sf"/>
</dbReference>
<keyword evidence="1" id="KW-0677">Repeat</keyword>
<dbReference type="EMBL" id="OU893340">
    <property type="protein sequence ID" value="CAG9796258.1"/>
    <property type="molecule type" value="Genomic_DNA"/>
</dbReference>
<dbReference type="AlphaFoldDB" id="A0A9N9RGI6"/>
<evidence type="ECO:0000256" key="2">
    <source>
        <dbReference type="SAM" id="Coils"/>
    </source>
</evidence>
<evidence type="ECO:0000259" key="3">
    <source>
        <dbReference type="PROSITE" id="PS50853"/>
    </source>
</evidence>
<dbReference type="Proteomes" id="UP001153714">
    <property type="component" value="Chromosome 9"/>
</dbReference>
<sequence length="456" mass="50894">MCRQESDASGESTMRAEYKVEGLRPATAYAMRVAAVNDVGESAYSDAVILQTMEEAPSEPPHNVEVQSTAPGELLVKWQAPPQESWNGELLGYLVTWREAGSMDTENTTQAITIAGWGATQVSFVYYLRPLMRAKSDQDLSTHNYVANSTMNSSILDATMKSLPMLDPDSSQIFELKREIEDLQNELNIANKEIENLNSENTNLKKIIEDKDRQIFLFTNLTKNPTLANKSKITNTPQCRSVPKFPKHLEFGRLTPLNQALHTPKIKTSSRFLPLSECQRRAYDKIVSPSVIRLQRIDLTTKEKLLMDGNDTCEDFLDASQHSRAAASEFPGSQLHHKQRILIVGDEQLRSLSIQLKKSTLADEDRQQYDILGIIKPQATCAQVGALQAAAHYEVRARAFNAVGAGPPSAPFTATILEGGKITFSINPSIDSFFLIFMATFQFPSTYPGYHLRLKF</sequence>
<dbReference type="CDD" id="cd00063">
    <property type="entry name" value="FN3"/>
    <property type="match status" value="3"/>
</dbReference>
<dbReference type="PANTHER" id="PTHR13817">
    <property type="entry name" value="TITIN"/>
    <property type="match status" value="1"/>
</dbReference>
<proteinExistence type="predicted"/>
<dbReference type="GO" id="GO:0007156">
    <property type="term" value="P:homophilic cell adhesion via plasma membrane adhesion molecules"/>
    <property type="evidence" value="ECO:0007669"/>
    <property type="project" value="TreeGrafter"/>
</dbReference>
<evidence type="ECO:0000256" key="1">
    <source>
        <dbReference type="ARBA" id="ARBA00022737"/>
    </source>
</evidence>
<feature type="coiled-coil region" evidence="2">
    <location>
        <begin position="173"/>
        <end position="214"/>
    </location>
</feature>
<dbReference type="SUPFAM" id="SSF49265">
    <property type="entry name" value="Fibronectin type III"/>
    <property type="match status" value="1"/>
</dbReference>
<dbReference type="OrthoDB" id="6159398at2759"/>
<keyword evidence="2" id="KW-0175">Coiled coil</keyword>
<protein>
    <recommendedName>
        <fullName evidence="3">Fibronectin type-III domain-containing protein</fullName>
    </recommendedName>
</protein>
<dbReference type="InterPro" id="IPR050964">
    <property type="entry name" value="Striated_Muscle_Regulatory"/>
</dbReference>
<reference evidence="4" key="2">
    <citation type="submission" date="2022-10" db="EMBL/GenBank/DDBJ databases">
        <authorList>
            <consortium name="ENA_rothamsted_submissions"/>
            <consortium name="culmorum"/>
            <person name="King R."/>
        </authorList>
    </citation>
    <scope>NUCLEOTIDE SEQUENCE</scope>
</reference>
<dbReference type="PROSITE" id="PS50853">
    <property type="entry name" value="FN3"/>
    <property type="match status" value="1"/>
</dbReference>
<accession>A0A9N9RGI6</accession>
<dbReference type="InterPro" id="IPR003961">
    <property type="entry name" value="FN3_dom"/>
</dbReference>
<name>A0A9N9RGI6_9NEOP</name>
<dbReference type="PANTHER" id="PTHR13817:SF166">
    <property type="entry name" value="NEURONAL IGCAM-RELATED"/>
    <property type="match status" value="1"/>
</dbReference>